<evidence type="ECO:0000313" key="6">
    <source>
        <dbReference type="EMBL" id="ONN27108.1"/>
    </source>
</evidence>
<name>A0ABX3IH08_9BACT</name>
<evidence type="ECO:0000259" key="5">
    <source>
        <dbReference type="PROSITE" id="PS51935"/>
    </source>
</evidence>
<protein>
    <recommendedName>
        <fullName evidence="5">NlpC/P60 domain-containing protein</fullName>
    </recommendedName>
</protein>
<dbReference type="EMBL" id="LBFC01000018">
    <property type="protein sequence ID" value="ONN27108.1"/>
    <property type="molecule type" value="Genomic_DNA"/>
</dbReference>
<evidence type="ECO:0000256" key="2">
    <source>
        <dbReference type="ARBA" id="ARBA00022670"/>
    </source>
</evidence>
<proteinExistence type="inferred from homology"/>
<dbReference type="SUPFAM" id="SSF54001">
    <property type="entry name" value="Cysteine proteinases"/>
    <property type="match status" value="1"/>
</dbReference>
<dbReference type="InterPro" id="IPR038765">
    <property type="entry name" value="Papain-like_cys_pep_sf"/>
</dbReference>
<gene>
    <name evidence="6" type="ORF">XJ44_04770</name>
</gene>
<dbReference type="Proteomes" id="UP000242616">
    <property type="component" value="Unassembled WGS sequence"/>
</dbReference>
<sequence>MENYFVLGLVLGLIFGIFLANHIPQNFHQVPITNADKEKWFKTLPSLEGIPYHWGGQNPKNGFDCSGLIVYLYNQLGVKHFVYQGKLVYDVSADALFKYNVILEDASSAKQGDLIFFDVNGDSIMDHVAILDKIDKNGKVWIWDATDIVDGININKVSHRVLSNIWNKNPIFGKPLKVIFK</sequence>
<comment type="caution">
    <text evidence="6">The sequence shown here is derived from an EMBL/GenBank/DDBJ whole genome shotgun (WGS) entry which is preliminary data.</text>
</comment>
<dbReference type="InterPro" id="IPR000064">
    <property type="entry name" value="NLP_P60_dom"/>
</dbReference>
<feature type="domain" description="NlpC/P60" evidence="5">
    <location>
        <begin position="34"/>
        <end position="177"/>
    </location>
</feature>
<keyword evidence="4" id="KW-0788">Thiol protease</keyword>
<dbReference type="PROSITE" id="PS51935">
    <property type="entry name" value="NLPC_P60"/>
    <property type="match status" value="1"/>
</dbReference>
<evidence type="ECO:0000256" key="4">
    <source>
        <dbReference type="ARBA" id="ARBA00022807"/>
    </source>
</evidence>
<accession>A0ABX3IH08</accession>
<comment type="similarity">
    <text evidence="1">Belongs to the peptidase C40 family.</text>
</comment>
<dbReference type="PANTHER" id="PTHR47053">
    <property type="entry name" value="MUREIN DD-ENDOPEPTIDASE MEPH-RELATED"/>
    <property type="match status" value="1"/>
</dbReference>
<dbReference type="PANTHER" id="PTHR47053:SF1">
    <property type="entry name" value="MUREIN DD-ENDOPEPTIDASE MEPH-RELATED"/>
    <property type="match status" value="1"/>
</dbReference>
<dbReference type="Gene3D" id="3.90.1720.10">
    <property type="entry name" value="endopeptidase domain like (from Nostoc punctiforme)"/>
    <property type="match status" value="1"/>
</dbReference>
<keyword evidence="2" id="KW-0645">Protease</keyword>
<dbReference type="RefSeq" id="WP_075665878.1">
    <property type="nucleotide sequence ID" value="NZ_LBFC01000018.1"/>
</dbReference>
<dbReference type="Pfam" id="PF00877">
    <property type="entry name" value="NLPC_P60"/>
    <property type="match status" value="1"/>
</dbReference>
<dbReference type="InterPro" id="IPR051202">
    <property type="entry name" value="Peptidase_C40"/>
</dbReference>
<keyword evidence="7" id="KW-1185">Reference proteome</keyword>
<organism evidence="6 7">
    <name type="scientific">Thermosipho affectus</name>
    <dbReference type="NCBI Taxonomy" id="660294"/>
    <lineage>
        <taxon>Bacteria</taxon>
        <taxon>Thermotogati</taxon>
        <taxon>Thermotogota</taxon>
        <taxon>Thermotogae</taxon>
        <taxon>Thermotogales</taxon>
        <taxon>Fervidobacteriaceae</taxon>
        <taxon>Thermosipho</taxon>
    </lineage>
</organism>
<evidence type="ECO:0000256" key="3">
    <source>
        <dbReference type="ARBA" id="ARBA00022801"/>
    </source>
</evidence>
<evidence type="ECO:0000256" key="1">
    <source>
        <dbReference type="ARBA" id="ARBA00007074"/>
    </source>
</evidence>
<reference evidence="6 7" key="1">
    <citation type="submission" date="2015-06" db="EMBL/GenBank/DDBJ databases">
        <title>Genome sequencing of Thermotogales isolates from hydrothermal vents.</title>
        <authorList>
            <person name="Haverkamp T.H."/>
            <person name="Kublanov I.V."/>
            <person name="Nesbo C.L."/>
        </authorList>
    </citation>
    <scope>NUCLEOTIDE SEQUENCE [LARGE SCALE GENOMIC DNA]</scope>
    <source>
        <strain evidence="7">ik275mar</strain>
    </source>
</reference>
<keyword evidence="3" id="KW-0378">Hydrolase</keyword>
<evidence type="ECO:0000313" key="7">
    <source>
        <dbReference type="Proteomes" id="UP000242616"/>
    </source>
</evidence>